<reference evidence="1" key="1">
    <citation type="submission" date="2023-04" db="EMBL/GenBank/DDBJ databases">
        <title>Draft Genome sequencing of Naganishia species isolated from polar environments using Oxford Nanopore Technology.</title>
        <authorList>
            <person name="Leo P."/>
            <person name="Venkateswaran K."/>
        </authorList>
    </citation>
    <scope>NUCLEOTIDE SEQUENCE</scope>
    <source>
        <strain evidence="1">MNA-CCFEE 5423</strain>
    </source>
</reference>
<sequence length="290" mass="31103">MTESSESISHMLYVLAFDCPLPPLLSSIPAMCRFVAATLAIPFVFCMLLSPRDIRLSRSPLGSKPRGNPIIVETLDPDGIPVTAIVYPDDANALIEPTGTAFDQEPLDGPSQPATPLNYSPLSTRTSISSSSASAASSESSDEGYMTHHPHHVRSNSAVNSLGLMNEFDNEQPFANRLSQTHKRNPFAFEENDSHGVSREKTPRAFDITPSVNSIDEEGLLVPSTVDSAATSDTESDESVNEPMQFNIADASGTIPAPRQAAERRHTNDTTEIEGVPSAGMVLLGPPVQT</sequence>
<comment type="caution">
    <text evidence="1">The sequence shown here is derived from an EMBL/GenBank/DDBJ whole genome shotgun (WGS) entry which is preliminary data.</text>
</comment>
<keyword evidence="2" id="KW-1185">Reference proteome</keyword>
<accession>A0ACC2W4C4</accession>
<protein>
    <submittedName>
        <fullName evidence="1">Uncharacterized protein</fullName>
    </submittedName>
</protein>
<gene>
    <name evidence="1" type="ORF">QFC21_001853</name>
</gene>
<name>A0ACC2W4C4_9TREE</name>
<dbReference type="EMBL" id="JASBWT010000004">
    <property type="protein sequence ID" value="KAJ9105482.1"/>
    <property type="molecule type" value="Genomic_DNA"/>
</dbReference>
<dbReference type="Proteomes" id="UP001227268">
    <property type="component" value="Unassembled WGS sequence"/>
</dbReference>
<proteinExistence type="predicted"/>
<evidence type="ECO:0000313" key="1">
    <source>
        <dbReference type="EMBL" id="KAJ9105482.1"/>
    </source>
</evidence>
<evidence type="ECO:0000313" key="2">
    <source>
        <dbReference type="Proteomes" id="UP001227268"/>
    </source>
</evidence>
<organism evidence="1 2">
    <name type="scientific">Naganishia friedmannii</name>
    <dbReference type="NCBI Taxonomy" id="89922"/>
    <lineage>
        <taxon>Eukaryota</taxon>
        <taxon>Fungi</taxon>
        <taxon>Dikarya</taxon>
        <taxon>Basidiomycota</taxon>
        <taxon>Agaricomycotina</taxon>
        <taxon>Tremellomycetes</taxon>
        <taxon>Filobasidiales</taxon>
        <taxon>Filobasidiaceae</taxon>
        <taxon>Naganishia</taxon>
    </lineage>
</organism>